<keyword evidence="2" id="KW-1185">Reference proteome</keyword>
<name>A0A1V9XEQ3_9ACAR</name>
<reference evidence="1 2" key="1">
    <citation type="journal article" date="2017" name="Gigascience">
        <title>Draft genome of the honey bee ectoparasitic mite, Tropilaelaps mercedesae, is shaped by the parasitic life history.</title>
        <authorList>
            <person name="Dong X."/>
            <person name="Armstrong S.D."/>
            <person name="Xia D."/>
            <person name="Makepeace B.L."/>
            <person name="Darby A.C."/>
            <person name="Kadowaki T."/>
        </authorList>
    </citation>
    <scope>NUCLEOTIDE SEQUENCE [LARGE SCALE GENOMIC DNA]</scope>
    <source>
        <strain evidence="1">Wuxi-XJTLU</strain>
    </source>
</reference>
<dbReference type="Proteomes" id="UP000192247">
    <property type="component" value="Unassembled WGS sequence"/>
</dbReference>
<dbReference type="InParanoid" id="A0A1V9XEQ3"/>
<evidence type="ECO:0000313" key="1">
    <source>
        <dbReference type="EMBL" id="OQR71822.1"/>
    </source>
</evidence>
<gene>
    <name evidence="1" type="ORF">BIW11_10757</name>
</gene>
<organism evidence="1 2">
    <name type="scientific">Tropilaelaps mercedesae</name>
    <dbReference type="NCBI Taxonomy" id="418985"/>
    <lineage>
        <taxon>Eukaryota</taxon>
        <taxon>Metazoa</taxon>
        <taxon>Ecdysozoa</taxon>
        <taxon>Arthropoda</taxon>
        <taxon>Chelicerata</taxon>
        <taxon>Arachnida</taxon>
        <taxon>Acari</taxon>
        <taxon>Parasitiformes</taxon>
        <taxon>Mesostigmata</taxon>
        <taxon>Gamasina</taxon>
        <taxon>Dermanyssoidea</taxon>
        <taxon>Laelapidae</taxon>
        <taxon>Tropilaelaps</taxon>
    </lineage>
</organism>
<sequence length="46" mass="5379">MYISDITCIEYEKPTVQYAICAIPEKMVQRNILCSIATVTKRKERK</sequence>
<protein>
    <submittedName>
        <fullName evidence="1">Uncharacterized protein</fullName>
    </submittedName>
</protein>
<accession>A0A1V9XEQ3</accession>
<evidence type="ECO:0000313" key="2">
    <source>
        <dbReference type="Proteomes" id="UP000192247"/>
    </source>
</evidence>
<proteinExistence type="predicted"/>
<dbReference type="AlphaFoldDB" id="A0A1V9XEQ3"/>
<dbReference type="EMBL" id="MNPL01013425">
    <property type="protein sequence ID" value="OQR71822.1"/>
    <property type="molecule type" value="Genomic_DNA"/>
</dbReference>
<comment type="caution">
    <text evidence="1">The sequence shown here is derived from an EMBL/GenBank/DDBJ whole genome shotgun (WGS) entry which is preliminary data.</text>
</comment>